<evidence type="ECO:0000256" key="13">
    <source>
        <dbReference type="RuleBase" id="RU365048"/>
    </source>
</evidence>
<evidence type="ECO:0000256" key="2">
    <source>
        <dbReference type="ARBA" id="ARBA00006850"/>
    </source>
</evidence>
<keyword evidence="9 13" id="KW-0687">Ribonucleoprotein</keyword>
<evidence type="ECO:0000313" key="16">
    <source>
        <dbReference type="WBParaSite" id="L893_g31205.t1"/>
    </source>
</evidence>
<dbReference type="InterPro" id="IPR044642">
    <property type="entry name" value="PTHR15588"/>
</dbReference>
<evidence type="ECO:0000259" key="14">
    <source>
        <dbReference type="PROSITE" id="PS52002"/>
    </source>
</evidence>
<dbReference type="InterPro" id="IPR010920">
    <property type="entry name" value="LSM_dom_sf"/>
</dbReference>
<dbReference type="SUPFAM" id="SSF50182">
    <property type="entry name" value="Sm-like ribonucleoproteins"/>
    <property type="match status" value="1"/>
</dbReference>
<dbReference type="GO" id="GO:0005737">
    <property type="term" value="C:cytoplasm"/>
    <property type="evidence" value="ECO:0007669"/>
    <property type="project" value="UniProtKB-ARBA"/>
</dbReference>
<comment type="subunit">
    <text evidence="11">Component of the precatalytic spliceosome (spliceosome B complex). Component of the U4/U6-U5 tri-snRNP complex, a building block of the precatalytic spliceosome (spliceosome B complex). The U4/U6-U5 tri-snRNP complex is composed of the U4, U6 and U5 snRNAs and at least PRPF3, PRPF4, PRPF6, PRPF8, PRPF31, SNRNP200, TXNL4A, SNRNP40, SNRPB, SNRPD1, SNRPD2, SNRPD3, SNRPE, SNRPF, SNRPG, DDX23, CD2BP2, PPIH, SNU13, EFTUD2, SART1 and USP39, plus LSM2, LSM3, LSM4, LSM5, LSM6, LSM7 and LSM8. LSM2, LSM3, LSM4, LSM5, LSM6, LSM7 and LSM8 form a heptameric, ring-shaped subcomplex (the LSM2-8 complex) that is part of the U4/U6-U5 tri-snRNP complex and the precatalytic spliceosome.</text>
</comment>
<evidence type="ECO:0000256" key="11">
    <source>
        <dbReference type="ARBA" id="ARBA00063389"/>
    </source>
</evidence>
<keyword evidence="5 13" id="KW-0694">RNA-binding</keyword>
<gene>
    <name evidence="13" type="primary">LSM8</name>
</gene>
<keyword evidence="6" id="KW-0007">Acetylation</keyword>
<keyword evidence="15" id="KW-1185">Reference proteome</keyword>
<evidence type="ECO:0000313" key="15">
    <source>
        <dbReference type="Proteomes" id="UP000095287"/>
    </source>
</evidence>
<evidence type="ECO:0000256" key="9">
    <source>
        <dbReference type="ARBA" id="ARBA00023274"/>
    </source>
</evidence>
<evidence type="ECO:0000256" key="8">
    <source>
        <dbReference type="ARBA" id="ARBA00023242"/>
    </source>
</evidence>
<feature type="domain" description="Sm" evidence="14">
    <location>
        <begin position="11"/>
        <end position="87"/>
    </location>
</feature>
<dbReference type="GO" id="GO:0000398">
    <property type="term" value="P:mRNA splicing, via spliceosome"/>
    <property type="evidence" value="ECO:0007669"/>
    <property type="project" value="UniProtKB-UniRule"/>
</dbReference>
<dbReference type="GO" id="GO:0071011">
    <property type="term" value="C:precatalytic spliceosome"/>
    <property type="evidence" value="ECO:0007669"/>
    <property type="project" value="TreeGrafter"/>
</dbReference>
<dbReference type="PROSITE" id="PS52002">
    <property type="entry name" value="SM"/>
    <property type="match status" value="1"/>
</dbReference>
<evidence type="ECO:0000256" key="10">
    <source>
        <dbReference type="ARBA" id="ARBA00056431"/>
    </source>
</evidence>
<accession>A0A1I7ZZ36</accession>
<keyword evidence="4 13" id="KW-0747">Spliceosome</keyword>
<dbReference type="GO" id="GO:0003729">
    <property type="term" value="F:mRNA binding"/>
    <property type="evidence" value="ECO:0007669"/>
    <property type="project" value="TreeGrafter"/>
</dbReference>
<comment type="function">
    <text evidence="13">Plays role in pre-mRNA splicing as component of the U4/U6-U5 tri-snRNP complex that is involved in spliceosome assembly, and as component of the precatalytic spliceosome (spliceosome B complex). The heptameric LSM2-8 complex binds specifically to the 3'-terminal U-tract of U6 snRNA.</text>
</comment>
<dbReference type="PANTHER" id="PTHR15588">
    <property type="entry name" value="LSM1"/>
    <property type="match status" value="1"/>
</dbReference>
<comment type="similarity">
    <text evidence="2 13">Belongs to the snRNP Sm proteins family.</text>
</comment>
<dbReference type="AlphaFoldDB" id="A0A1I7ZZ36"/>
<dbReference type="WBParaSite" id="L893_g31205.t1">
    <property type="protein sequence ID" value="L893_g31205.t1"/>
    <property type="gene ID" value="L893_g31205"/>
</dbReference>
<comment type="function">
    <text evidence="10">Plays a role in pre-mRNA splicing as component of the U4/U6-U5 tri-snRNP complex that is involved in spliceosome assembly, and as component of the precatalytic spliceosome (spliceosome B complex). The heptameric LSM2-8 complex binds specifically to the 3'-terminal U-tract of U6 snRNA.</text>
</comment>
<keyword evidence="8 13" id="KW-0539">Nucleus</keyword>
<evidence type="ECO:0000256" key="4">
    <source>
        <dbReference type="ARBA" id="ARBA00022728"/>
    </source>
</evidence>
<dbReference type="Pfam" id="PF01423">
    <property type="entry name" value="LSM"/>
    <property type="match status" value="1"/>
</dbReference>
<dbReference type="InterPro" id="IPR034103">
    <property type="entry name" value="Lsm8"/>
</dbReference>
<protein>
    <recommendedName>
        <fullName evidence="12 13">U6 snRNA-associated Sm-like protein LSm8</fullName>
    </recommendedName>
</protein>
<dbReference type="InterPro" id="IPR001163">
    <property type="entry name" value="Sm_dom_euk/arc"/>
</dbReference>
<sequence length="109" mass="12266">MSLFDQDSDLNMSAALEQFIDRTVSIIAGDGRILVGLMKGFDQLVNVILENAVERVYSKEHGIQQFPLGLYIVRGDNVAVIGEIDEEMDTRIDFEKIKAKPLEAIWIPQ</sequence>
<dbReference type="SMART" id="SM00651">
    <property type="entry name" value="Sm"/>
    <property type="match status" value="1"/>
</dbReference>
<evidence type="ECO:0000256" key="6">
    <source>
        <dbReference type="ARBA" id="ARBA00022990"/>
    </source>
</evidence>
<comment type="subunit">
    <text evidence="13">LSm subunits form a heteromer with a doughnut shape.</text>
</comment>
<evidence type="ECO:0000256" key="1">
    <source>
        <dbReference type="ARBA" id="ARBA00004123"/>
    </source>
</evidence>
<organism evidence="15 16">
    <name type="scientific">Steinernema glaseri</name>
    <dbReference type="NCBI Taxonomy" id="37863"/>
    <lineage>
        <taxon>Eukaryota</taxon>
        <taxon>Metazoa</taxon>
        <taxon>Ecdysozoa</taxon>
        <taxon>Nematoda</taxon>
        <taxon>Chromadorea</taxon>
        <taxon>Rhabditida</taxon>
        <taxon>Tylenchina</taxon>
        <taxon>Panagrolaimomorpha</taxon>
        <taxon>Strongyloidoidea</taxon>
        <taxon>Steinernematidae</taxon>
        <taxon>Steinernema</taxon>
    </lineage>
</organism>
<evidence type="ECO:0000256" key="7">
    <source>
        <dbReference type="ARBA" id="ARBA00023187"/>
    </source>
</evidence>
<keyword evidence="7 13" id="KW-0508">mRNA splicing</keyword>
<dbReference type="GO" id="GO:0005688">
    <property type="term" value="C:U6 snRNP"/>
    <property type="evidence" value="ECO:0007669"/>
    <property type="project" value="UniProtKB-UniRule"/>
</dbReference>
<keyword evidence="3 13" id="KW-0507">mRNA processing</keyword>
<dbReference type="Gene3D" id="2.30.30.100">
    <property type="match status" value="1"/>
</dbReference>
<dbReference type="GO" id="GO:0046540">
    <property type="term" value="C:U4/U6 x U5 tri-snRNP complex"/>
    <property type="evidence" value="ECO:0007669"/>
    <property type="project" value="UniProtKB-UniRule"/>
</dbReference>
<dbReference type="PANTHER" id="PTHR15588:SF9">
    <property type="entry name" value="U6 SNRNA-ASSOCIATED SM-LIKE PROTEIN LSM8"/>
    <property type="match status" value="1"/>
</dbReference>
<dbReference type="CDD" id="cd01727">
    <property type="entry name" value="LSm8"/>
    <property type="match status" value="1"/>
</dbReference>
<comment type="subcellular location">
    <subcellularLocation>
        <location evidence="1 13">Nucleus</location>
    </subcellularLocation>
</comment>
<evidence type="ECO:0000256" key="12">
    <source>
        <dbReference type="ARBA" id="ARBA00067760"/>
    </source>
</evidence>
<reference evidence="16" key="1">
    <citation type="submission" date="2016-11" db="UniProtKB">
        <authorList>
            <consortium name="WormBaseParasite"/>
        </authorList>
    </citation>
    <scope>IDENTIFICATION</scope>
</reference>
<name>A0A1I7ZZ36_9BILA</name>
<dbReference type="Proteomes" id="UP000095287">
    <property type="component" value="Unplaced"/>
</dbReference>
<dbReference type="InterPro" id="IPR047575">
    <property type="entry name" value="Sm"/>
</dbReference>
<dbReference type="FunFam" id="2.30.30.100:FF:000022">
    <property type="entry name" value="U6 snRNA-associated Sm-like protein LSm8"/>
    <property type="match status" value="1"/>
</dbReference>
<evidence type="ECO:0000256" key="5">
    <source>
        <dbReference type="ARBA" id="ARBA00022884"/>
    </source>
</evidence>
<evidence type="ECO:0000256" key="3">
    <source>
        <dbReference type="ARBA" id="ARBA00022664"/>
    </source>
</evidence>
<proteinExistence type="inferred from homology"/>